<dbReference type="InterPro" id="IPR056906">
    <property type="entry name" value="ORF2/G2P_dom"/>
</dbReference>
<protein>
    <submittedName>
        <fullName evidence="2">Replication initiator protein</fullName>
    </submittedName>
</protein>
<proteinExistence type="predicted"/>
<name>A0AAU8BAR0_9VIRU</name>
<evidence type="ECO:0000313" key="2">
    <source>
        <dbReference type="EMBL" id="XCD08007.1"/>
    </source>
</evidence>
<reference evidence="2" key="1">
    <citation type="submission" date="2024-03" db="EMBL/GenBank/DDBJ databases">
        <title>Diverse circular DNA viruses in blood, oral, and fecal samples of captive lemurs.</title>
        <authorList>
            <person name="Paietta E.N."/>
            <person name="Kraberger S."/>
            <person name="Lund M.C."/>
            <person name="Custer J.M."/>
            <person name="Vargas K.M."/>
            <person name="Ehmke E.E."/>
            <person name="Yoder A.D."/>
            <person name="Varsani A."/>
        </authorList>
    </citation>
    <scope>NUCLEOTIDE SEQUENCE</scope>
    <source>
        <strain evidence="2">Duke_28FS_114</strain>
    </source>
</reference>
<accession>A0AAU8BAR0</accession>
<evidence type="ECO:0000259" key="1">
    <source>
        <dbReference type="Pfam" id="PF23343"/>
    </source>
</evidence>
<organism evidence="2">
    <name type="scientific">Dulem virus 100</name>
    <dbReference type="NCBI Taxonomy" id="3145577"/>
    <lineage>
        <taxon>Viruses</taxon>
        <taxon>Monodnaviria</taxon>
        <taxon>Sangervirae</taxon>
        <taxon>Phixviricota</taxon>
        <taxon>Malgrandaviricetes</taxon>
        <taxon>Petitvirales</taxon>
        <taxon>Microviridae</taxon>
        <taxon>Microvirus</taxon>
    </lineage>
</organism>
<dbReference type="EMBL" id="PP511842">
    <property type="protein sequence ID" value="XCD08007.1"/>
    <property type="molecule type" value="Genomic_DNA"/>
</dbReference>
<sequence>MACYSPIHAWRSADNQIHFREIPGQDLKEQTLPCGHCVGCRLERSRQWAVRCLHETKCHKENAFVTLTYDQAHCPDQLEYDHFQKFMKRLRKQFAPQEIRFFMCGEYGSQLQRPHFHACLFGIDFHDKYWWGTTPSGADHYRSPTLEKLWTAGHCDVGQVTFASAAYTARYCLKKVTGWNARYAYGGKTPEFVHMSLKPGIGKAFYEKYEQDIYPNDYCVINERQTKPPKYYDRQLKKKDEASYQKIKTERNELAEMNYEDNTPQRLKTREIVAKARLELYKRGMEEI</sequence>
<feature type="domain" description="Replication-associated protein ORF2/G2P" evidence="1">
    <location>
        <begin position="63"/>
        <end position="175"/>
    </location>
</feature>
<dbReference type="Pfam" id="PF23343">
    <property type="entry name" value="REP_ORF2-G2P"/>
    <property type="match status" value="1"/>
</dbReference>